<keyword evidence="4" id="KW-1185">Reference proteome</keyword>
<keyword evidence="2" id="KW-0472">Membrane</keyword>
<feature type="region of interest" description="Disordered" evidence="1">
    <location>
        <begin position="1"/>
        <end position="28"/>
    </location>
</feature>
<feature type="transmembrane region" description="Helical" evidence="2">
    <location>
        <begin position="35"/>
        <end position="53"/>
    </location>
</feature>
<dbReference type="Proteomes" id="UP000626982">
    <property type="component" value="Unassembled WGS sequence"/>
</dbReference>
<reference evidence="4" key="1">
    <citation type="journal article" date="2019" name="Int. J. Syst. Evol. Microbiol.">
        <title>The Global Catalogue of Microorganisms (GCM) 10K type strain sequencing project: providing services to taxonomists for standard genome sequencing and annotation.</title>
        <authorList>
            <consortium name="The Broad Institute Genomics Platform"/>
            <consortium name="The Broad Institute Genome Sequencing Center for Infectious Disease"/>
            <person name="Wu L."/>
            <person name="Ma J."/>
        </authorList>
    </citation>
    <scope>NUCLEOTIDE SEQUENCE [LARGE SCALE GENOMIC DNA]</scope>
    <source>
        <strain evidence="4">CGMCC 1.6960</strain>
    </source>
</reference>
<evidence type="ECO:0000313" key="3">
    <source>
        <dbReference type="EMBL" id="GGN79210.1"/>
    </source>
</evidence>
<comment type="caution">
    <text evidence="3">The sequence shown here is derived from an EMBL/GenBank/DDBJ whole genome shotgun (WGS) entry which is preliminary data.</text>
</comment>
<evidence type="ECO:0000313" key="4">
    <source>
        <dbReference type="Proteomes" id="UP000626982"/>
    </source>
</evidence>
<protein>
    <submittedName>
        <fullName evidence="3">Uncharacterized protein</fullName>
    </submittedName>
</protein>
<proteinExistence type="predicted"/>
<evidence type="ECO:0000256" key="1">
    <source>
        <dbReference type="SAM" id="MobiDB-lite"/>
    </source>
</evidence>
<dbReference type="RefSeq" id="WP_188715881.1">
    <property type="nucleotide sequence ID" value="NZ_BAABBD010000001.1"/>
</dbReference>
<keyword evidence="2" id="KW-1133">Transmembrane helix</keyword>
<dbReference type="EMBL" id="BMLM01000001">
    <property type="protein sequence ID" value="GGN79210.1"/>
    <property type="molecule type" value="Genomic_DNA"/>
</dbReference>
<sequence>MQQGMHDRERIPPELDPELERFDDGRPPRTMSRRFRPLIIVVALVTLAAFALLPTF</sequence>
<keyword evidence="2" id="KW-0812">Transmembrane</keyword>
<gene>
    <name evidence="3" type="ORF">GCM10010968_05900</name>
</gene>
<organism evidence="3 4">
    <name type="scientific">Agrococcus terreus</name>
    <dbReference type="NCBI Taxonomy" id="574649"/>
    <lineage>
        <taxon>Bacteria</taxon>
        <taxon>Bacillati</taxon>
        <taxon>Actinomycetota</taxon>
        <taxon>Actinomycetes</taxon>
        <taxon>Micrococcales</taxon>
        <taxon>Microbacteriaceae</taxon>
        <taxon>Agrococcus</taxon>
    </lineage>
</organism>
<feature type="compositionally biased region" description="Basic and acidic residues" evidence="1">
    <location>
        <begin position="1"/>
        <end position="27"/>
    </location>
</feature>
<evidence type="ECO:0000256" key="2">
    <source>
        <dbReference type="SAM" id="Phobius"/>
    </source>
</evidence>
<accession>A0ABQ2KCN0</accession>
<name>A0ABQ2KCN0_9MICO</name>